<feature type="domain" description="Semialdehyde dehydrogenase NAD-binding" evidence="7">
    <location>
        <begin position="5"/>
        <end position="143"/>
    </location>
</feature>
<dbReference type="Pfam" id="PF01118">
    <property type="entry name" value="Semialdhyde_dh"/>
    <property type="match status" value="1"/>
</dbReference>
<accession>A0ABS0BZN9</accession>
<keyword evidence="1 5" id="KW-0055">Arginine biosynthesis</keyword>
<dbReference type="InterPro" id="IPR000534">
    <property type="entry name" value="Semialdehyde_DH_NAD-bd"/>
</dbReference>
<keyword evidence="3 5" id="KW-0521">NADP</keyword>
<dbReference type="Pfam" id="PF22698">
    <property type="entry name" value="Semialdhyde_dhC_1"/>
    <property type="match status" value="1"/>
</dbReference>
<dbReference type="CDD" id="cd17895">
    <property type="entry name" value="AGPR_1_N"/>
    <property type="match status" value="1"/>
</dbReference>
<dbReference type="PROSITE" id="PS01224">
    <property type="entry name" value="ARGC"/>
    <property type="match status" value="1"/>
</dbReference>
<keyword evidence="9" id="KW-1185">Reference proteome</keyword>
<dbReference type="NCBIfam" id="TIGR01850">
    <property type="entry name" value="argC"/>
    <property type="match status" value="1"/>
</dbReference>
<dbReference type="InterPro" id="IPR023013">
    <property type="entry name" value="AGPR_AS"/>
</dbReference>
<dbReference type="SMART" id="SM00859">
    <property type="entry name" value="Semialdhyde_dh"/>
    <property type="match status" value="1"/>
</dbReference>
<reference evidence="8 9" key="1">
    <citation type="submission" date="2020-06" db="EMBL/GenBank/DDBJ databases">
        <authorList>
            <person name="Scott K."/>
        </authorList>
    </citation>
    <scope>NUCLEOTIDE SEQUENCE [LARGE SCALE GENOMIC DNA]</scope>
    <source>
        <strain evidence="8 9">HH1</strain>
    </source>
</reference>
<keyword evidence="2 5" id="KW-0028">Amino-acid biosynthesis</keyword>
<dbReference type="PANTHER" id="PTHR32338:SF10">
    <property type="entry name" value="N-ACETYL-GAMMA-GLUTAMYL-PHOSPHATE REDUCTASE, CHLOROPLASTIC-RELATED"/>
    <property type="match status" value="1"/>
</dbReference>
<evidence type="ECO:0000313" key="9">
    <source>
        <dbReference type="Proteomes" id="UP001193680"/>
    </source>
</evidence>
<evidence type="ECO:0000256" key="2">
    <source>
        <dbReference type="ARBA" id="ARBA00022605"/>
    </source>
</evidence>
<dbReference type="InterPro" id="IPR000706">
    <property type="entry name" value="AGPR_type-1"/>
</dbReference>
<protein>
    <recommendedName>
        <fullName evidence="5">N-acetyl-gamma-glutamyl-phosphate reductase</fullName>
        <shortName evidence="5">AGPR</shortName>
        <ecNumber evidence="5">1.2.1.38</ecNumber>
    </recommendedName>
    <alternativeName>
        <fullName evidence="5">N-acetyl-glutamate semialdehyde dehydrogenase</fullName>
        <shortName evidence="5">NAGSA dehydrogenase</shortName>
    </alternativeName>
</protein>
<proteinExistence type="inferred from homology"/>
<dbReference type="Proteomes" id="UP001193680">
    <property type="component" value="Unassembled WGS sequence"/>
</dbReference>
<dbReference type="EMBL" id="JACBGI020000015">
    <property type="protein sequence ID" value="MBF6058326.1"/>
    <property type="molecule type" value="Genomic_DNA"/>
</dbReference>
<dbReference type="EC" id="1.2.1.38" evidence="5"/>
<comment type="pathway">
    <text evidence="5">Amino-acid biosynthesis; L-arginine biosynthesis; N(2)-acetyl-L-ornithine from L-glutamate: step 3/4.</text>
</comment>
<dbReference type="SUPFAM" id="SSF51735">
    <property type="entry name" value="NAD(P)-binding Rossmann-fold domains"/>
    <property type="match status" value="1"/>
</dbReference>
<dbReference type="InterPro" id="IPR058924">
    <property type="entry name" value="AGPR_dimerisation_dom"/>
</dbReference>
<gene>
    <name evidence="5" type="primary">argC</name>
    <name evidence="8" type="ORF">H8792_008230</name>
</gene>
<dbReference type="PANTHER" id="PTHR32338">
    <property type="entry name" value="N-ACETYL-GAMMA-GLUTAMYL-PHOSPHATE REDUCTASE, CHLOROPLASTIC-RELATED-RELATED"/>
    <property type="match status" value="1"/>
</dbReference>
<evidence type="ECO:0000256" key="4">
    <source>
        <dbReference type="ARBA" id="ARBA00023002"/>
    </source>
</evidence>
<organism evidence="8 9">
    <name type="scientific">Thiomicrorhabdus heinhorstiae</name>
    <dbReference type="NCBI Taxonomy" id="2748010"/>
    <lineage>
        <taxon>Bacteria</taxon>
        <taxon>Pseudomonadati</taxon>
        <taxon>Pseudomonadota</taxon>
        <taxon>Gammaproteobacteria</taxon>
        <taxon>Thiotrichales</taxon>
        <taxon>Piscirickettsiaceae</taxon>
        <taxon>Thiomicrorhabdus</taxon>
    </lineage>
</organism>
<dbReference type="GO" id="GO:0003942">
    <property type="term" value="F:N-acetyl-gamma-glutamyl-phosphate reductase activity"/>
    <property type="evidence" value="ECO:0007669"/>
    <property type="project" value="UniProtKB-EC"/>
</dbReference>
<reference evidence="8 9" key="2">
    <citation type="submission" date="2020-11" db="EMBL/GenBank/DDBJ databases">
        <title>Sulfur oxidizing isolate from Hospital Hole Sinkhole.</title>
        <authorList>
            <person name="Scott K.M."/>
        </authorList>
    </citation>
    <scope>NUCLEOTIDE SEQUENCE [LARGE SCALE GENOMIC DNA]</scope>
    <source>
        <strain evidence="8 9">HH1</strain>
    </source>
</reference>
<keyword evidence="4 5" id="KW-0560">Oxidoreductase</keyword>
<comment type="caution">
    <text evidence="8">The sequence shown here is derived from an EMBL/GenBank/DDBJ whole genome shotgun (WGS) entry which is preliminary data.</text>
</comment>
<dbReference type="SUPFAM" id="SSF55347">
    <property type="entry name" value="Glyceraldehyde-3-phosphate dehydrogenase-like, C-terminal domain"/>
    <property type="match status" value="1"/>
</dbReference>
<evidence type="ECO:0000313" key="8">
    <source>
        <dbReference type="EMBL" id="MBF6058326.1"/>
    </source>
</evidence>
<dbReference type="CDD" id="cd23934">
    <property type="entry name" value="AGPR_1_C"/>
    <property type="match status" value="1"/>
</dbReference>
<evidence type="ECO:0000256" key="6">
    <source>
        <dbReference type="PROSITE-ProRule" id="PRU10010"/>
    </source>
</evidence>
<dbReference type="InterPro" id="IPR036291">
    <property type="entry name" value="NAD(P)-bd_dom_sf"/>
</dbReference>
<comment type="catalytic activity">
    <reaction evidence="5">
        <text>N-acetyl-L-glutamate 5-semialdehyde + phosphate + NADP(+) = N-acetyl-L-glutamyl 5-phosphate + NADPH + H(+)</text>
        <dbReference type="Rhea" id="RHEA:21588"/>
        <dbReference type="ChEBI" id="CHEBI:15378"/>
        <dbReference type="ChEBI" id="CHEBI:29123"/>
        <dbReference type="ChEBI" id="CHEBI:43474"/>
        <dbReference type="ChEBI" id="CHEBI:57783"/>
        <dbReference type="ChEBI" id="CHEBI:57936"/>
        <dbReference type="ChEBI" id="CHEBI:58349"/>
        <dbReference type="EC" id="1.2.1.38"/>
    </reaction>
</comment>
<evidence type="ECO:0000256" key="1">
    <source>
        <dbReference type="ARBA" id="ARBA00022571"/>
    </source>
</evidence>
<keyword evidence="5" id="KW-0963">Cytoplasm</keyword>
<feature type="active site" evidence="5 6">
    <location>
        <position position="151"/>
    </location>
</feature>
<name>A0ABS0BZN9_9GAMM</name>
<dbReference type="Gene3D" id="3.40.50.720">
    <property type="entry name" value="NAD(P)-binding Rossmann-like Domain"/>
    <property type="match status" value="1"/>
</dbReference>
<dbReference type="RefSeq" id="WP_185978467.1">
    <property type="nucleotide sequence ID" value="NZ_JACBGI020000015.1"/>
</dbReference>
<comment type="subcellular location">
    <subcellularLocation>
        <location evidence="5">Cytoplasm</location>
    </subcellularLocation>
</comment>
<comment type="similarity">
    <text evidence="5">Belongs to the NAGSA dehydrogenase family. Type 1 subfamily.</text>
</comment>
<sequence>MKRIQVGIVGGTGYTGVELLRLLANHPAVEVKAITSRSEAGLAVADMFPNLRGIYDLAFSEPKLDVLSKCDVVFFATPHGVAMNMTPELIEAGVKVIDLAADFRIEDMDVWESWYGMPHACPEIMDEVVYGLPELNREKIRGARVIANPGCYPTAVQLGFYPLLKEGLVDIDHLIADAKSGISGAGRGAKVGSLAAETSEGFKAYGISGHRHLPEIRQGLEIMADAQVNLTFVPHLLPMIRGIEATLYGKLKSNISQEDLQKLYEETYAQECFVDVMPANSLPDTRMVKGSNMCRMAVYRPEGGDVVVVTSVIDNLVKGAAGQAVQNMNLMFDLEEDAGLTQVALMP</sequence>
<dbReference type="HAMAP" id="MF_00150">
    <property type="entry name" value="ArgC_type1"/>
    <property type="match status" value="1"/>
</dbReference>
<comment type="function">
    <text evidence="5">Catalyzes the NADPH-dependent reduction of N-acetyl-5-glutamyl phosphate to yield N-acetyl-L-glutamate 5-semialdehyde.</text>
</comment>
<dbReference type="InterPro" id="IPR050085">
    <property type="entry name" value="AGPR"/>
</dbReference>
<evidence type="ECO:0000259" key="7">
    <source>
        <dbReference type="SMART" id="SM00859"/>
    </source>
</evidence>
<evidence type="ECO:0000256" key="5">
    <source>
        <dbReference type="HAMAP-Rule" id="MF_00150"/>
    </source>
</evidence>
<evidence type="ECO:0000256" key="3">
    <source>
        <dbReference type="ARBA" id="ARBA00022857"/>
    </source>
</evidence>
<dbReference type="Gene3D" id="3.30.360.10">
    <property type="entry name" value="Dihydrodipicolinate Reductase, domain 2"/>
    <property type="match status" value="1"/>
</dbReference>